<keyword evidence="8" id="KW-0902">Two-component regulatory system</keyword>
<dbReference type="Gene3D" id="1.10.287.130">
    <property type="match status" value="1"/>
</dbReference>
<keyword evidence="3 9" id="KW-0597">Phosphoprotein</keyword>
<evidence type="ECO:0000256" key="3">
    <source>
        <dbReference type="ARBA" id="ARBA00022553"/>
    </source>
</evidence>
<dbReference type="PROSITE" id="PS50112">
    <property type="entry name" value="PAS"/>
    <property type="match status" value="2"/>
</dbReference>
<dbReference type="Pfam" id="PF08448">
    <property type="entry name" value="PAS_4"/>
    <property type="match status" value="2"/>
</dbReference>
<keyword evidence="7" id="KW-0067">ATP-binding</keyword>
<evidence type="ECO:0000313" key="17">
    <source>
        <dbReference type="Proteomes" id="UP001279553"/>
    </source>
</evidence>
<dbReference type="SUPFAM" id="SSF55781">
    <property type="entry name" value="GAF domain-like"/>
    <property type="match status" value="1"/>
</dbReference>
<dbReference type="InterPro" id="IPR013655">
    <property type="entry name" value="PAS_fold_3"/>
</dbReference>
<evidence type="ECO:0000259" key="13">
    <source>
        <dbReference type="PROSITE" id="PS50110"/>
    </source>
</evidence>
<dbReference type="InterPro" id="IPR004358">
    <property type="entry name" value="Sig_transdc_His_kin-like_C"/>
</dbReference>
<dbReference type="CDD" id="cd18161">
    <property type="entry name" value="REC_hyHK_blue-like"/>
    <property type="match status" value="1"/>
</dbReference>
<evidence type="ECO:0000256" key="2">
    <source>
        <dbReference type="ARBA" id="ARBA00012438"/>
    </source>
</evidence>
<name>A0AAW9DTK2_ACIAO</name>
<dbReference type="PRINTS" id="PR00344">
    <property type="entry name" value="BCTRLSENSOR"/>
</dbReference>
<dbReference type="SMART" id="SM00086">
    <property type="entry name" value="PAC"/>
    <property type="match status" value="4"/>
</dbReference>
<protein>
    <recommendedName>
        <fullName evidence="2">histidine kinase</fullName>
        <ecNumber evidence="2">2.7.13.3</ecNumber>
    </recommendedName>
</protein>
<feature type="domain" description="PAC" evidence="15">
    <location>
        <begin position="101"/>
        <end position="153"/>
    </location>
</feature>
<dbReference type="InterPro" id="IPR005467">
    <property type="entry name" value="His_kinase_dom"/>
</dbReference>
<dbReference type="Pfam" id="PF00989">
    <property type="entry name" value="PAS"/>
    <property type="match status" value="1"/>
</dbReference>
<keyword evidence="5" id="KW-0547">Nucleotide-binding</keyword>
<dbReference type="Gene3D" id="3.30.565.10">
    <property type="entry name" value="Histidine kinase-like ATPase, C-terminal domain"/>
    <property type="match status" value="1"/>
</dbReference>
<dbReference type="Pfam" id="PF01590">
    <property type="entry name" value="GAF"/>
    <property type="match status" value="1"/>
</dbReference>
<feature type="region of interest" description="Disordered" evidence="11">
    <location>
        <begin position="1"/>
        <end position="20"/>
    </location>
</feature>
<dbReference type="Pfam" id="PF00512">
    <property type="entry name" value="HisKA"/>
    <property type="match status" value="1"/>
</dbReference>
<dbReference type="GO" id="GO:0000155">
    <property type="term" value="F:phosphorelay sensor kinase activity"/>
    <property type="evidence" value="ECO:0007669"/>
    <property type="project" value="InterPro"/>
</dbReference>
<dbReference type="InterPro" id="IPR013656">
    <property type="entry name" value="PAS_4"/>
</dbReference>
<accession>A0AAW9DTK2</accession>
<gene>
    <name evidence="16" type="ORF">SIL87_16385</name>
</gene>
<dbReference type="SMART" id="SM00387">
    <property type="entry name" value="HATPase_c"/>
    <property type="match status" value="1"/>
</dbReference>
<evidence type="ECO:0000256" key="6">
    <source>
        <dbReference type="ARBA" id="ARBA00022777"/>
    </source>
</evidence>
<dbReference type="Pfam" id="PF00072">
    <property type="entry name" value="Response_reg"/>
    <property type="match status" value="1"/>
</dbReference>
<dbReference type="PROSITE" id="PS50113">
    <property type="entry name" value="PAC"/>
    <property type="match status" value="2"/>
</dbReference>
<dbReference type="InterPro" id="IPR000014">
    <property type="entry name" value="PAS"/>
</dbReference>
<sequence length="1082" mass="119167">MDTLTNTVVSPDDWPEGIPSGMRRDAEGVYRAVFRSAVDFAIVAMDSEGVIIDWNTGAEKVFGWPPDEATGTHVSLIFTEEDREIGRPETEMRRALAEGRANDERWHVRRDGTRFWASGEMMPLRDEADRHIGYLKILRDRTDQRAADATLREARGLNTLILRSARDCIVVLDLDGHTLFVSDGGIESMEISDLDRVLGSSWLRVWKGEDHAAAMAAVGEARAGGIGRFQGFCPTHKGTPKWWDVVISPLPGLDGKPERLVSVGRDITEIREQQHRQEALLDLSDRLRHMTDIQEIAYCAAEILARTLGVCRAGYGLVDAASETIEVLLDYHDPGVPTIAGVRRFREYGNYVDDLNRGETVVIVDTEKDARSRAHAEALRGIGIRSFVNVPIIEQGVFVALFFVVRRDVHVWTADEIEFIRTVADRTRLVTERLRAQQALEALNATLEQQVEQRTRERDRAWKHSQDLQLLLDTDGVIRAVNDVWTSVLGWTPRDLIGHNFIDFVHPDDRAMSEARVRMVGARYLPFHENRYLHKDGSYRWIAWVATVEDDTIFASGRHVTVEREQAEALELSEARLRTIFDGGSQAQGLTLPDGTVLKANRVALMLARVTLGDVVGAKLWETPWFNATPGMPDLIAEAVAVAAGGEAVNQEIALTLPAGTRIFDFSIRPVLNDADEVIALVAEAFDLTERRSVEEQLRQSQKMQAIGQLTGGIAHDFNNLLTGISGNLELMQMRLSQQRYDRLEQYLAGAQGAAERAAALTHRLLAFSRRQTLAPKPTDVNRLAAGMEDLIRRTVGPGIELEFALSADLWPTLCDPNQLENALLNLCINARDAMPDGGRLTVESGNRRLDERAAQACELTAGHYVTLCVSDNGTGMTPEVIARAFDPFFTTKPIGLGTGLGLSMIYGFARQSGGQVRIYSEPNQGTMVCLYLPRYRGDAEADEVVLATIESLQAGMGETVLVVDDEPMVRALVVEALRELGYGAIEAGDGAEGLAVLQSSARIDLLVTDVGLPGGMNGRQMADAGRLNRPGLKVLFITGYAETAVVSHGHLDAGMHLLTKPFSMDALAARIRQVISGSVAG</sequence>
<dbReference type="SMART" id="SM00065">
    <property type="entry name" value="GAF"/>
    <property type="match status" value="1"/>
</dbReference>
<dbReference type="Pfam" id="PF02518">
    <property type="entry name" value="HATPase_c"/>
    <property type="match status" value="1"/>
</dbReference>
<keyword evidence="4" id="KW-0808">Transferase</keyword>
<evidence type="ECO:0000259" key="14">
    <source>
        <dbReference type="PROSITE" id="PS50112"/>
    </source>
</evidence>
<dbReference type="AlphaFoldDB" id="A0AAW9DTK2"/>
<feature type="domain" description="Response regulatory" evidence="13">
    <location>
        <begin position="960"/>
        <end position="1076"/>
    </location>
</feature>
<dbReference type="SMART" id="SM00388">
    <property type="entry name" value="HisKA"/>
    <property type="match status" value="1"/>
</dbReference>
<evidence type="ECO:0000256" key="1">
    <source>
        <dbReference type="ARBA" id="ARBA00000085"/>
    </source>
</evidence>
<dbReference type="InterPro" id="IPR001610">
    <property type="entry name" value="PAC"/>
</dbReference>
<dbReference type="CDD" id="cd00130">
    <property type="entry name" value="PAS"/>
    <property type="match status" value="3"/>
</dbReference>
<dbReference type="PANTHER" id="PTHR43065">
    <property type="entry name" value="SENSOR HISTIDINE KINASE"/>
    <property type="match status" value="1"/>
</dbReference>
<reference evidence="16 17" key="1">
    <citation type="submission" date="2023-11" db="EMBL/GenBank/DDBJ databases">
        <title>MicrobeMod: A computational toolkit for identifying prokaryotic methylation and restriction-modification with nanopore sequencing.</title>
        <authorList>
            <person name="Crits-Christoph A."/>
            <person name="Kang S.C."/>
            <person name="Lee H."/>
            <person name="Ostrov N."/>
        </authorList>
    </citation>
    <scope>NUCLEOTIDE SEQUENCE [LARGE SCALE GENOMIC DNA]</scope>
    <source>
        <strain evidence="16 17">DSMZ 700</strain>
    </source>
</reference>
<evidence type="ECO:0000256" key="9">
    <source>
        <dbReference type="PROSITE-ProRule" id="PRU00169"/>
    </source>
</evidence>
<dbReference type="InterPro" id="IPR003594">
    <property type="entry name" value="HATPase_dom"/>
</dbReference>
<dbReference type="RefSeq" id="WP_319615179.1">
    <property type="nucleotide sequence ID" value="NZ_JAWXYB010000018.1"/>
</dbReference>
<dbReference type="Gene3D" id="3.30.450.20">
    <property type="entry name" value="PAS domain"/>
    <property type="match status" value="4"/>
</dbReference>
<evidence type="ECO:0000256" key="7">
    <source>
        <dbReference type="ARBA" id="ARBA00022840"/>
    </source>
</evidence>
<dbReference type="InterPro" id="IPR003018">
    <property type="entry name" value="GAF"/>
</dbReference>
<feature type="domain" description="PAS" evidence="14">
    <location>
        <begin position="26"/>
        <end position="99"/>
    </location>
</feature>
<dbReference type="PROSITE" id="PS50109">
    <property type="entry name" value="HIS_KIN"/>
    <property type="match status" value="1"/>
</dbReference>
<evidence type="ECO:0000259" key="15">
    <source>
        <dbReference type="PROSITE" id="PS50113"/>
    </source>
</evidence>
<dbReference type="EMBL" id="JAWXYB010000018">
    <property type="protein sequence ID" value="MDX5932335.1"/>
    <property type="molecule type" value="Genomic_DNA"/>
</dbReference>
<organism evidence="16 17">
    <name type="scientific">Acidiphilium acidophilum</name>
    <name type="common">Thiobacillus acidophilus</name>
    <dbReference type="NCBI Taxonomy" id="76588"/>
    <lineage>
        <taxon>Bacteria</taxon>
        <taxon>Pseudomonadati</taxon>
        <taxon>Pseudomonadota</taxon>
        <taxon>Alphaproteobacteria</taxon>
        <taxon>Acetobacterales</taxon>
        <taxon>Acidocellaceae</taxon>
        <taxon>Acidiphilium</taxon>
    </lineage>
</organism>
<keyword evidence="6" id="KW-0418">Kinase</keyword>
<dbReference type="SUPFAM" id="SSF47384">
    <property type="entry name" value="Homodimeric domain of signal transducing histidine kinase"/>
    <property type="match status" value="1"/>
</dbReference>
<dbReference type="Proteomes" id="UP001279553">
    <property type="component" value="Unassembled WGS sequence"/>
</dbReference>
<dbReference type="InterPro" id="IPR036890">
    <property type="entry name" value="HATPase_C_sf"/>
</dbReference>
<keyword evidence="17" id="KW-1185">Reference proteome</keyword>
<dbReference type="InterPro" id="IPR011006">
    <property type="entry name" value="CheY-like_superfamily"/>
</dbReference>
<evidence type="ECO:0000259" key="12">
    <source>
        <dbReference type="PROSITE" id="PS50109"/>
    </source>
</evidence>
<feature type="modified residue" description="4-aspartylphosphate" evidence="9">
    <location>
        <position position="1010"/>
    </location>
</feature>
<dbReference type="InterPro" id="IPR001789">
    <property type="entry name" value="Sig_transdc_resp-reg_receiver"/>
</dbReference>
<dbReference type="InterPro" id="IPR036097">
    <property type="entry name" value="HisK_dim/P_sf"/>
</dbReference>
<feature type="coiled-coil region" evidence="10">
    <location>
        <begin position="433"/>
        <end position="460"/>
    </location>
</feature>
<dbReference type="NCBIfam" id="TIGR00229">
    <property type="entry name" value="sensory_box"/>
    <property type="match status" value="3"/>
</dbReference>
<dbReference type="SMART" id="SM00091">
    <property type="entry name" value="PAS"/>
    <property type="match status" value="4"/>
</dbReference>
<comment type="caution">
    <text evidence="16">The sequence shown here is derived from an EMBL/GenBank/DDBJ whole genome shotgun (WGS) entry which is preliminary data.</text>
</comment>
<dbReference type="SUPFAM" id="SSF55874">
    <property type="entry name" value="ATPase domain of HSP90 chaperone/DNA topoisomerase II/histidine kinase"/>
    <property type="match status" value="1"/>
</dbReference>
<feature type="domain" description="PAS" evidence="14">
    <location>
        <begin position="470"/>
        <end position="510"/>
    </location>
</feature>
<dbReference type="GO" id="GO:0005524">
    <property type="term" value="F:ATP binding"/>
    <property type="evidence" value="ECO:0007669"/>
    <property type="project" value="UniProtKB-KW"/>
</dbReference>
<comment type="catalytic activity">
    <reaction evidence="1">
        <text>ATP + protein L-histidine = ADP + protein N-phospho-L-histidine.</text>
        <dbReference type="EC" id="2.7.13.3"/>
    </reaction>
</comment>
<evidence type="ECO:0000256" key="5">
    <source>
        <dbReference type="ARBA" id="ARBA00022741"/>
    </source>
</evidence>
<evidence type="ECO:0000256" key="4">
    <source>
        <dbReference type="ARBA" id="ARBA00022679"/>
    </source>
</evidence>
<dbReference type="InterPro" id="IPR029016">
    <property type="entry name" value="GAF-like_dom_sf"/>
</dbReference>
<dbReference type="PANTHER" id="PTHR43065:SF42">
    <property type="entry name" value="TWO-COMPONENT SENSOR PPRA"/>
    <property type="match status" value="1"/>
</dbReference>
<dbReference type="InterPro" id="IPR000700">
    <property type="entry name" value="PAS-assoc_C"/>
</dbReference>
<dbReference type="CDD" id="cd16919">
    <property type="entry name" value="HATPase_CckA-like"/>
    <property type="match status" value="1"/>
</dbReference>
<dbReference type="Pfam" id="PF08447">
    <property type="entry name" value="PAS_3"/>
    <property type="match status" value="1"/>
</dbReference>
<dbReference type="SMART" id="SM00448">
    <property type="entry name" value="REC"/>
    <property type="match status" value="1"/>
</dbReference>
<dbReference type="PROSITE" id="PS50110">
    <property type="entry name" value="RESPONSE_REGULATORY"/>
    <property type="match status" value="1"/>
</dbReference>
<dbReference type="InterPro" id="IPR013767">
    <property type="entry name" value="PAS_fold"/>
</dbReference>
<feature type="domain" description="Histidine kinase" evidence="12">
    <location>
        <begin position="713"/>
        <end position="937"/>
    </location>
</feature>
<dbReference type="GO" id="GO:0006355">
    <property type="term" value="P:regulation of DNA-templated transcription"/>
    <property type="evidence" value="ECO:0007669"/>
    <property type="project" value="InterPro"/>
</dbReference>
<dbReference type="Gene3D" id="3.40.50.2300">
    <property type="match status" value="1"/>
</dbReference>
<proteinExistence type="predicted"/>
<keyword evidence="10" id="KW-0175">Coiled coil</keyword>
<dbReference type="SUPFAM" id="SSF52172">
    <property type="entry name" value="CheY-like"/>
    <property type="match status" value="1"/>
</dbReference>
<evidence type="ECO:0000256" key="11">
    <source>
        <dbReference type="SAM" id="MobiDB-lite"/>
    </source>
</evidence>
<evidence type="ECO:0000256" key="8">
    <source>
        <dbReference type="ARBA" id="ARBA00023012"/>
    </source>
</evidence>
<dbReference type="SUPFAM" id="SSF55785">
    <property type="entry name" value="PYP-like sensor domain (PAS domain)"/>
    <property type="match status" value="4"/>
</dbReference>
<dbReference type="InterPro" id="IPR003661">
    <property type="entry name" value="HisK_dim/P_dom"/>
</dbReference>
<feature type="domain" description="PAC" evidence="15">
    <location>
        <begin position="649"/>
        <end position="700"/>
    </location>
</feature>
<dbReference type="CDD" id="cd00082">
    <property type="entry name" value="HisKA"/>
    <property type="match status" value="1"/>
</dbReference>
<dbReference type="EC" id="2.7.13.3" evidence="2"/>
<dbReference type="InterPro" id="IPR035965">
    <property type="entry name" value="PAS-like_dom_sf"/>
</dbReference>
<dbReference type="Gene3D" id="3.30.450.40">
    <property type="match status" value="1"/>
</dbReference>
<evidence type="ECO:0000256" key="10">
    <source>
        <dbReference type="SAM" id="Coils"/>
    </source>
</evidence>
<evidence type="ECO:0000313" key="16">
    <source>
        <dbReference type="EMBL" id="MDX5932335.1"/>
    </source>
</evidence>